<sequence length="110" mass="11827">MNGQGFPPPLALEKRGNGLVINGEVFDFSPMRDGDVLPLAAVSSYWFMNDIFCSAGEIELTLMLPLPTNYSQEQAFPDPVIVIEDGPIPLPQPLPEGEVLTAPTVEGSQA</sequence>
<accession>A0ABY3QA63</accession>
<gene>
    <name evidence="1" type="ORF">KJY40_21215</name>
</gene>
<proteinExistence type="predicted"/>
<evidence type="ECO:0000313" key="2">
    <source>
        <dbReference type="Proteomes" id="UP001162907"/>
    </source>
</evidence>
<dbReference type="EMBL" id="CP075567">
    <property type="protein sequence ID" value="UFQ02986.1"/>
    <property type="molecule type" value="Genomic_DNA"/>
</dbReference>
<keyword evidence="2" id="KW-1185">Reference proteome</keyword>
<evidence type="ECO:0000313" key="1">
    <source>
        <dbReference type="EMBL" id="UFQ02986.1"/>
    </source>
</evidence>
<dbReference type="Proteomes" id="UP001162907">
    <property type="component" value="Chromosome"/>
</dbReference>
<protein>
    <submittedName>
        <fullName evidence="1">Uncharacterized protein</fullName>
    </submittedName>
</protein>
<organism evidence="1 2">
    <name type="scientific">Pseudomonas fitomaticsae</name>
    <dbReference type="NCBI Taxonomy" id="2837969"/>
    <lineage>
        <taxon>Bacteria</taxon>
        <taxon>Pseudomonadati</taxon>
        <taxon>Pseudomonadota</taxon>
        <taxon>Gammaproteobacteria</taxon>
        <taxon>Pseudomonadales</taxon>
        <taxon>Pseudomonadaceae</taxon>
        <taxon>Pseudomonas</taxon>
    </lineage>
</organism>
<name>A0ABY3QA63_9PSED</name>
<reference evidence="1 2" key="1">
    <citation type="journal article" date="2022" name="Int. J. Syst. Evol. Microbiol.">
        <title>Pseudomonas fitomaticsae sp. nov., isolated at Marimurtra Botanical Garden in Blanes, Catalonia, Spain.</title>
        <authorList>
            <person name="Atanasov K.E."/>
            <person name="Galbis D.M."/>
            <person name="Cornado D."/>
            <person name="Serpico A."/>
            <person name="Sanchez G."/>
            <person name="Bosch M."/>
            <person name="Ferrer A."/>
            <person name="Altabella T."/>
        </authorList>
    </citation>
    <scope>NUCLEOTIDE SEQUENCE [LARGE SCALE GENOMIC DNA]</scope>
    <source>
        <strain evidence="1 2">FIT81</strain>
    </source>
</reference>